<gene>
    <name evidence="1" type="ORF">S01H4_28902</name>
</gene>
<accession>X1B1V5</accession>
<organism evidence="1">
    <name type="scientific">marine sediment metagenome</name>
    <dbReference type="NCBI Taxonomy" id="412755"/>
    <lineage>
        <taxon>unclassified sequences</taxon>
        <taxon>metagenomes</taxon>
        <taxon>ecological metagenomes</taxon>
    </lineage>
</organism>
<evidence type="ECO:0000313" key="1">
    <source>
        <dbReference type="EMBL" id="GAG75327.1"/>
    </source>
</evidence>
<comment type="caution">
    <text evidence="1">The sequence shown here is derived from an EMBL/GenBank/DDBJ whole genome shotgun (WGS) entry which is preliminary data.</text>
</comment>
<dbReference type="AlphaFoldDB" id="X1B1V5"/>
<protein>
    <submittedName>
        <fullName evidence="1">Uncharacterized protein</fullName>
    </submittedName>
</protein>
<proteinExistence type="predicted"/>
<reference evidence="1" key="1">
    <citation type="journal article" date="2014" name="Front. Microbiol.">
        <title>High frequency of phylogenetically diverse reductive dehalogenase-homologous genes in deep subseafloor sedimentary metagenomes.</title>
        <authorList>
            <person name="Kawai M."/>
            <person name="Futagami T."/>
            <person name="Toyoda A."/>
            <person name="Takaki Y."/>
            <person name="Nishi S."/>
            <person name="Hori S."/>
            <person name="Arai W."/>
            <person name="Tsubouchi T."/>
            <person name="Morono Y."/>
            <person name="Uchiyama I."/>
            <person name="Ito T."/>
            <person name="Fujiyama A."/>
            <person name="Inagaki F."/>
            <person name="Takami H."/>
        </authorList>
    </citation>
    <scope>NUCLEOTIDE SEQUENCE</scope>
    <source>
        <strain evidence="1">Expedition CK06-06</strain>
    </source>
</reference>
<dbReference type="EMBL" id="BART01014526">
    <property type="protein sequence ID" value="GAG75327.1"/>
    <property type="molecule type" value="Genomic_DNA"/>
</dbReference>
<feature type="non-terminal residue" evidence="1">
    <location>
        <position position="92"/>
    </location>
</feature>
<sequence length="92" mass="10572">MKRVLLKFITIFPQKITSLISCLEALLSEGAQELKRRLCQRVSIILKTIGFNPLIVNEEVDLAYRIRNKYSHGSAINLKKVIKQDIKDFINA</sequence>
<name>X1B1V5_9ZZZZ</name>